<evidence type="ECO:0000313" key="1">
    <source>
        <dbReference type="EMBL" id="KIM79285.1"/>
    </source>
</evidence>
<dbReference type="Proteomes" id="UP000054166">
    <property type="component" value="Unassembled WGS sequence"/>
</dbReference>
<sequence length="109" mass="11817">MPRKPMRTFSKQYKASIQVQKRNANGDPYDLSEIHEATQFVLHRTPSNLLTPPSPPIPPAGLTITSNSTLSSEIKVEDIAAMIERITESFIKALLAQGACGGSSGDRPP</sequence>
<dbReference type="AlphaFoldDB" id="A0A0C3F3E7"/>
<dbReference type="EMBL" id="KN833010">
    <property type="protein sequence ID" value="KIM79285.1"/>
    <property type="molecule type" value="Genomic_DNA"/>
</dbReference>
<gene>
    <name evidence="1" type="ORF">PILCRDRAFT_10437</name>
</gene>
<evidence type="ECO:0000313" key="2">
    <source>
        <dbReference type="Proteomes" id="UP000054166"/>
    </source>
</evidence>
<organism evidence="1 2">
    <name type="scientific">Piloderma croceum (strain F 1598)</name>
    <dbReference type="NCBI Taxonomy" id="765440"/>
    <lineage>
        <taxon>Eukaryota</taxon>
        <taxon>Fungi</taxon>
        <taxon>Dikarya</taxon>
        <taxon>Basidiomycota</taxon>
        <taxon>Agaricomycotina</taxon>
        <taxon>Agaricomycetes</taxon>
        <taxon>Agaricomycetidae</taxon>
        <taxon>Atheliales</taxon>
        <taxon>Atheliaceae</taxon>
        <taxon>Piloderma</taxon>
    </lineage>
</organism>
<reference evidence="1 2" key="1">
    <citation type="submission" date="2014-04" db="EMBL/GenBank/DDBJ databases">
        <authorList>
            <consortium name="DOE Joint Genome Institute"/>
            <person name="Kuo A."/>
            <person name="Tarkka M."/>
            <person name="Buscot F."/>
            <person name="Kohler A."/>
            <person name="Nagy L.G."/>
            <person name="Floudas D."/>
            <person name="Copeland A."/>
            <person name="Barry K.W."/>
            <person name="Cichocki N."/>
            <person name="Veneault-Fourrey C."/>
            <person name="LaButti K."/>
            <person name="Lindquist E.A."/>
            <person name="Lipzen A."/>
            <person name="Lundell T."/>
            <person name="Morin E."/>
            <person name="Murat C."/>
            <person name="Sun H."/>
            <person name="Tunlid A."/>
            <person name="Henrissat B."/>
            <person name="Grigoriev I.V."/>
            <person name="Hibbett D.S."/>
            <person name="Martin F."/>
            <person name="Nordberg H.P."/>
            <person name="Cantor M.N."/>
            <person name="Hua S.X."/>
        </authorList>
    </citation>
    <scope>NUCLEOTIDE SEQUENCE [LARGE SCALE GENOMIC DNA]</scope>
    <source>
        <strain evidence="1 2">F 1598</strain>
    </source>
</reference>
<keyword evidence="2" id="KW-1185">Reference proteome</keyword>
<name>A0A0C3F3E7_PILCF</name>
<accession>A0A0C3F3E7</accession>
<reference evidence="2" key="2">
    <citation type="submission" date="2015-01" db="EMBL/GenBank/DDBJ databases">
        <title>Evolutionary Origins and Diversification of the Mycorrhizal Mutualists.</title>
        <authorList>
            <consortium name="DOE Joint Genome Institute"/>
            <consortium name="Mycorrhizal Genomics Consortium"/>
            <person name="Kohler A."/>
            <person name="Kuo A."/>
            <person name="Nagy L.G."/>
            <person name="Floudas D."/>
            <person name="Copeland A."/>
            <person name="Barry K.W."/>
            <person name="Cichocki N."/>
            <person name="Veneault-Fourrey C."/>
            <person name="LaButti K."/>
            <person name="Lindquist E.A."/>
            <person name="Lipzen A."/>
            <person name="Lundell T."/>
            <person name="Morin E."/>
            <person name="Murat C."/>
            <person name="Riley R."/>
            <person name="Ohm R."/>
            <person name="Sun H."/>
            <person name="Tunlid A."/>
            <person name="Henrissat B."/>
            <person name="Grigoriev I.V."/>
            <person name="Hibbett D.S."/>
            <person name="Martin F."/>
        </authorList>
    </citation>
    <scope>NUCLEOTIDE SEQUENCE [LARGE SCALE GENOMIC DNA]</scope>
    <source>
        <strain evidence="2">F 1598</strain>
    </source>
</reference>
<dbReference type="HOGENOM" id="CLU_2184954_0_0_1"/>
<dbReference type="InParanoid" id="A0A0C3F3E7"/>
<protein>
    <submittedName>
        <fullName evidence="1">Uncharacterized protein</fullName>
    </submittedName>
</protein>
<proteinExistence type="predicted"/>